<gene>
    <name evidence="2" type="ORF">E7746_00925</name>
</gene>
<dbReference type="Proteomes" id="UP000297031">
    <property type="component" value="Chromosome"/>
</dbReference>
<name>A0A4P7VDG2_9BACT</name>
<dbReference type="AlphaFoldDB" id="A0A4P7VDG2"/>
<keyword evidence="1" id="KW-0732">Signal</keyword>
<dbReference type="InterPro" id="IPR023296">
    <property type="entry name" value="Glyco_hydro_beta-prop_sf"/>
</dbReference>
<reference evidence="2 3" key="1">
    <citation type="submission" date="2019-02" db="EMBL/GenBank/DDBJ databases">
        <title>Isolation and identification of novel species under the genus Muribaculum.</title>
        <authorList>
            <person name="Miyake S."/>
            <person name="Ding Y."/>
            <person name="Low A."/>
            <person name="Soh M."/>
            <person name="Seedorf H."/>
        </authorList>
    </citation>
    <scope>NUCLEOTIDE SEQUENCE [LARGE SCALE GENOMIC DNA]</scope>
    <source>
        <strain evidence="2 3">TLL-A4</strain>
    </source>
</reference>
<dbReference type="EMBL" id="CP039393">
    <property type="protein sequence ID" value="QCD34544.1"/>
    <property type="molecule type" value="Genomic_DNA"/>
</dbReference>
<keyword evidence="3" id="KW-1185">Reference proteome</keyword>
<evidence type="ECO:0000256" key="1">
    <source>
        <dbReference type="SAM" id="SignalP"/>
    </source>
</evidence>
<evidence type="ECO:0000313" key="3">
    <source>
        <dbReference type="Proteomes" id="UP000297031"/>
    </source>
</evidence>
<dbReference type="RefSeq" id="WP_123395192.1">
    <property type="nucleotide sequence ID" value="NZ_CP039393.1"/>
</dbReference>
<dbReference type="Gene3D" id="2.115.10.20">
    <property type="entry name" value="Glycosyl hydrolase domain, family 43"/>
    <property type="match status" value="2"/>
</dbReference>
<protein>
    <submittedName>
        <fullName evidence="2">Beta-xylosidase</fullName>
    </submittedName>
</protein>
<dbReference type="InterPro" id="IPR050727">
    <property type="entry name" value="GH43_arabinanases"/>
</dbReference>
<proteinExistence type="predicted"/>
<evidence type="ECO:0000313" key="2">
    <source>
        <dbReference type="EMBL" id="QCD34544.1"/>
    </source>
</evidence>
<sequence length="352" mass="39874">MKSLHSLALALLCLLAFGAKAADRHVPTEDEMSAYLFVFFSDPTHGLFMATSDDGYTFTALNDGKPIIAGDTIAEQKGVRDPHISRGPDGAFYLAMTDLHIFAKQRGLRETQWDRPAEDYGWGNNQALVMMKSYDLINWTRSNMRIDKTYPEKFGNAGCIWAPETIYDPVEGKMMIYFTSRMGNGGSKLYYAYTDDDFTTLVTEPKLLMEYPDENIEVLDADISRMPDGRWCMAYVAQEKPGGIKIAYSDNVNGPWEYLPDQVDFEDGACEAPNVWKRIGEDKWVLMYDIFSIRPNNFGFAETTDFKTFKNLGHFNEGVMKITNFTSPKHGSIIPITAEEKARLEKHWSAAK</sequence>
<feature type="chain" id="PRO_5020525533" evidence="1">
    <location>
        <begin position="22"/>
        <end position="352"/>
    </location>
</feature>
<accession>A0A4P7VDG2</accession>
<dbReference type="SUPFAM" id="SSF75005">
    <property type="entry name" value="Arabinanase/levansucrase/invertase"/>
    <property type="match status" value="1"/>
</dbReference>
<organism evidence="2 3">
    <name type="scientific">Muribaculum gordoncarteri</name>
    <dbReference type="NCBI Taxonomy" id="2530390"/>
    <lineage>
        <taxon>Bacteria</taxon>
        <taxon>Pseudomonadati</taxon>
        <taxon>Bacteroidota</taxon>
        <taxon>Bacteroidia</taxon>
        <taxon>Bacteroidales</taxon>
        <taxon>Muribaculaceae</taxon>
        <taxon>Muribaculum</taxon>
    </lineage>
</organism>
<dbReference type="PANTHER" id="PTHR43301">
    <property type="entry name" value="ARABINAN ENDO-1,5-ALPHA-L-ARABINOSIDASE"/>
    <property type="match status" value="1"/>
</dbReference>
<dbReference type="PANTHER" id="PTHR43301:SF3">
    <property type="entry name" value="ARABINAN ENDO-1,5-ALPHA-L-ARABINOSIDASE A-RELATED"/>
    <property type="match status" value="1"/>
</dbReference>
<dbReference type="KEGG" id="mgod:E7746_00925"/>
<dbReference type="OrthoDB" id="9763933at2"/>
<dbReference type="CDD" id="cd08983">
    <property type="entry name" value="GH43_Bt3655-like"/>
    <property type="match status" value="1"/>
</dbReference>
<feature type="signal peptide" evidence="1">
    <location>
        <begin position="1"/>
        <end position="21"/>
    </location>
</feature>